<accession>A0A0V0Q9Q2</accession>
<evidence type="ECO:0000313" key="3">
    <source>
        <dbReference type="Proteomes" id="UP000054937"/>
    </source>
</evidence>
<organism evidence="2 3">
    <name type="scientific">Pseudocohnilembus persalinus</name>
    <name type="common">Ciliate</name>
    <dbReference type="NCBI Taxonomy" id="266149"/>
    <lineage>
        <taxon>Eukaryota</taxon>
        <taxon>Sar</taxon>
        <taxon>Alveolata</taxon>
        <taxon>Ciliophora</taxon>
        <taxon>Intramacronucleata</taxon>
        <taxon>Oligohymenophorea</taxon>
        <taxon>Scuticociliatia</taxon>
        <taxon>Philasterida</taxon>
        <taxon>Pseudocohnilembidae</taxon>
        <taxon>Pseudocohnilembus</taxon>
    </lineage>
</organism>
<keyword evidence="1" id="KW-0812">Transmembrane</keyword>
<keyword evidence="3" id="KW-1185">Reference proteome</keyword>
<keyword evidence="1" id="KW-0472">Membrane</keyword>
<dbReference type="OrthoDB" id="297739at2759"/>
<gene>
    <name evidence="2" type="ORF">PPERSA_07377</name>
</gene>
<evidence type="ECO:0000256" key="1">
    <source>
        <dbReference type="SAM" id="Phobius"/>
    </source>
</evidence>
<name>A0A0V0Q9Q2_PSEPJ</name>
<evidence type="ECO:0008006" key="4">
    <source>
        <dbReference type="Google" id="ProtNLM"/>
    </source>
</evidence>
<dbReference type="InParanoid" id="A0A0V0Q9Q2"/>
<feature type="transmembrane region" description="Helical" evidence="1">
    <location>
        <begin position="240"/>
        <end position="262"/>
    </location>
</feature>
<protein>
    <recommendedName>
        <fullName evidence="4">CSC1/OSCA1-like cytosolic domain-containing protein</fullName>
    </recommendedName>
</protein>
<comment type="caution">
    <text evidence="2">The sequence shown here is derived from an EMBL/GenBank/DDBJ whole genome shotgun (WGS) entry which is preliminary data.</text>
</comment>
<proteinExistence type="predicted"/>
<feature type="transmembrane region" description="Helical" evidence="1">
    <location>
        <begin position="177"/>
        <end position="194"/>
    </location>
</feature>
<feature type="transmembrane region" description="Helical" evidence="1">
    <location>
        <begin position="136"/>
        <end position="156"/>
    </location>
</feature>
<sequence length="435" mass="52621">MCAGILIINMDLNFDSDPNKRDDFKNYEFLTQILNGVYSSASPRFYSTTGLILILYCFFSIILIPLKYLIKELVIKKLIILYDRKFTCDDTITRKKTNQQWAELFIGPDFQIEIRYLNNMTILYIGYMYFQGMPILIVLSFIYFFIMYWIDKWYLFRCCKMPDTLQSDAVHNINKKILYFLLLMHCFWSVFVFGENQIFQSSFSYINSNSDTDYTVSNMEKKNIFSKFIFLGHYSSQTQFQFYTFIVTGAIIVFVIIVYVFFYKSVWKISRYLYKTLILKNQKLKYSDLQQQQQMYPQQDLNQNRNLNKIKKTTLDSISQKLPFYMYLDEKSIIEEMNLTEMYYLRAQTPEYKQIVYNKLKTLEEWLNKISEINKQPYFQKEFVGLFSYNKIHNPKYLNMKQDYATEVYVIQNNISLKFIQYIYMFFSQINIYEY</sequence>
<reference evidence="2 3" key="1">
    <citation type="journal article" date="2015" name="Sci. Rep.">
        <title>Genome of the facultative scuticociliatosis pathogen Pseudocohnilembus persalinus provides insight into its virulence through horizontal gene transfer.</title>
        <authorList>
            <person name="Xiong J."/>
            <person name="Wang G."/>
            <person name="Cheng J."/>
            <person name="Tian M."/>
            <person name="Pan X."/>
            <person name="Warren A."/>
            <person name="Jiang C."/>
            <person name="Yuan D."/>
            <person name="Miao W."/>
        </authorList>
    </citation>
    <scope>NUCLEOTIDE SEQUENCE [LARGE SCALE GENOMIC DNA]</scope>
    <source>
        <strain evidence="2">36N120E</strain>
    </source>
</reference>
<keyword evidence="1" id="KW-1133">Transmembrane helix</keyword>
<dbReference type="EMBL" id="LDAU01000226">
    <property type="protein sequence ID" value="KRW98879.1"/>
    <property type="molecule type" value="Genomic_DNA"/>
</dbReference>
<dbReference type="AlphaFoldDB" id="A0A0V0Q9Q2"/>
<dbReference type="Proteomes" id="UP000054937">
    <property type="component" value="Unassembled WGS sequence"/>
</dbReference>
<evidence type="ECO:0000313" key="2">
    <source>
        <dbReference type="EMBL" id="KRW98879.1"/>
    </source>
</evidence>
<feature type="transmembrane region" description="Helical" evidence="1">
    <location>
        <begin position="45"/>
        <end position="70"/>
    </location>
</feature>